<accession>A0ABR2ZDQ1</accession>
<dbReference type="Proteomes" id="UP001437256">
    <property type="component" value="Unassembled WGS sequence"/>
</dbReference>
<proteinExistence type="predicted"/>
<evidence type="ECO:0000313" key="1">
    <source>
        <dbReference type="EMBL" id="KAL0059362.1"/>
    </source>
</evidence>
<gene>
    <name evidence="1" type="ORF">AAF712_013873</name>
</gene>
<keyword evidence="2" id="KW-1185">Reference proteome</keyword>
<name>A0ABR2ZDQ1_9AGAR</name>
<dbReference type="EMBL" id="JBBXMP010000230">
    <property type="protein sequence ID" value="KAL0059362.1"/>
    <property type="molecule type" value="Genomic_DNA"/>
</dbReference>
<organism evidence="1 2">
    <name type="scientific">Marasmius tenuissimus</name>
    <dbReference type="NCBI Taxonomy" id="585030"/>
    <lineage>
        <taxon>Eukaryota</taxon>
        <taxon>Fungi</taxon>
        <taxon>Dikarya</taxon>
        <taxon>Basidiomycota</taxon>
        <taxon>Agaricomycotina</taxon>
        <taxon>Agaricomycetes</taxon>
        <taxon>Agaricomycetidae</taxon>
        <taxon>Agaricales</taxon>
        <taxon>Marasmiineae</taxon>
        <taxon>Marasmiaceae</taxon>
        <taxon>Marasmius</taxon>
    </lineage>
</organism>
<evidence type="ECO:0000313" key="2">
    <source>
        <dbReference type="Proteomes" id="UP001437256"/>
    </source>
</evidence>
<sequence length="77" mass="9070">MFIDTASHRVLPLLHTVSFNLLNEKRSAQELDDKFVSEIMKSYPMLRRISVDWRRWEGSWASYADGSIHFLVQEVKS</sequence>
<protein>
    <submittedName>
        <fullName evidence="1">Uncharacterized protein</fullName>
    </submittedName>
</protein>
<reference evidence="1 2" key="1">
    <citation type="submission" date="2024-05" db="EMBL/GenBank/DDBJ databases">
        <title>A draft genome resource for the thread blight pathogen Marasmius tenuissimus strain MS-2.</title>
        <authorList>
            <person name="Yulfo-Soto G.E."/>
            <person name="Baruah I.K."/>
            <person name="Amoako-Attah I."/>
            <person name="Bukari Y."/>
            <person name="Meinhardt L.W."/>
            <person name="Bailey B.A."/>
            <person name="Cohen S.P."/>
        </authorList>
    </citation>
    <scope>NUCLEOTIDE SEQUENCE [LARGE SCALE GENOMIC DNA]</scope>
    <source>
        <strain evidence="1 2">MS-2</strain>
    </source>
</reference>
<comment type="caution">
    <text evidence="1">The sequence shown here is derived from an EMBL/GenBank/DDBJ whole genome shotgun (WGS) entry which is preliminary data.</text>
</comment>